<dbReference type="PROSITE" id="PS50113">
    <property type="entry name" value="PAC"/>
    <property type="match status" value="1"/>
</dbReference>
<dbReference type="PANTHER" id="PTHR44757">
    <property type="entry name" value="DIGUANYLATE CYCLASE DGCP"/>
    <property type="match status" value="1"/>
</dbReference>
<dbReference type="NCBIfam" id="TIGR00229">
    <property type="entry name" value="sensory_box"/>
    <property type="match status" value="3"/>
</dbReference>
<dbReference type="InterPro" id="IPR052155">
    <property type="entry name" value="Biofilm_reg_signaling"/>
</dbReference>
<reference evidence="4 5" key="1">
    <citation type="submission" date="2019-06" db="EMBL/GenBank/DDBJ databases">
        <title>Whole genome shotgun sequence of Zoogloea ramigera NBRC 15342.</title>
        <authorList>
            <person name="Hosoyama A."/>
            <person name="Uohara A."/>
            <person name="Ohji S."/>
            <person name="Ichikawa N."/>
        </authorList>
    </citation>
    <scope>NUCLEOTIDE SEQUENCE [LARGE SCALE GENOMIC DNA]</scope>
    <source>
        <strain evidence="4 5">NBRC 15342</strain>
    </source>
</reference>
<dbReference type="PROSITE" id="PS50887">
    <property type="entry name" value="GGDEF"/>
    <property type="match status" value="1"/>
</dbReference>
<evidence type="ECO:0008006" key="6">
    <source>
        <dbReference type="Google" id="ProtNLM"/>
    </source>
</evidence>
<dbReference type="GO" id="GO:0003824">
    <property type="term" value="F:catalytic activity"/>
    <property type="evidence" value="ECO:0007669"/>
    <property type="project" value="UniProtKB-ARBA"/>
</dbReference>
<dbReference type="Pfam" id="PF08448">
    <property type="entry name" value="PAS_4"/>
    <property type="match status" value="2"/>
</dbReference>
<dbReference type="NCBIfam" id="TIGR00254">
    <property type="entry name" value="GGDEF"/>
    <property type="match status" value="1"/>
</dbReference>
<evidence type="ECO:0000259" key="1">
    <source>
        <dbReference type="PROSITE" id="PS50112"/>
    </source>
</evidence>
<gene>
    <name evidence="4" type="ORF">ZRA01_00350</name>
</gene>
<sequence length="576" mass="64218">MACRDMGRNNRSPQGELDALRAALDNVGALIFSKDDRYRYTYANQHFCELVGAPLENVVGHTADEFFDADTATLLHEHDAKVLASGQSTQQRETRFFKKSGARHRYLTIKTPIVGPQGEIVGLSGVSIDITESEHFEQALKENQQFLDAILDSVDGYIYTKGQDHRYTYTNRAAAALFRRTPEELLGMQDSELLPPEVVQHVRASDELVFARGEKQTTEVLMPTADGRLRHFWLKKLLLRRPEQPDCLLGFASDITELKDAQAATLRSEARFRTLFEASHDAVAVLRQGRIIDGNQALLDMLGVTSRDALRELHPWDFAPAVQPCGKTSEELAGEHMASASRLGHLRFEWVQRRHDNGAEVPVDVVLSAMDLDGEPTLLASIRDITDRKLYEAKIHQLAFYDALTGLPNRRLFFDRLAQAVAQSRRSGRHGAVIYLDLDNFKPVNDRHGHRAGDLLLQEAARRLAHCLREEDTVARLGGDEFVALLVNVAPDHATTRAYVVEVAERIRDALARPYSLALGDDGGPARTVEHRCSASLGVTLFPPEESNMEAILKLADGAMYQAKAAGRNQIRFAAQ</sequence>
<evidence type="ECO:0000259" key="3">
    <source>
        <dbReference type="PROSITE" id="PS50887"/>
    </source>
</evidence>
<dbReference type="SMART" id="SM00091">
    <property type="entry name" value="PAS"/>
    <property type="match status" value="3"/>
</dbReference>
<dbReference type="InterPro" id="IPR029787">
    <property type="entry name" value="Nucleotide_cyclase"/>
</dbReference>
<feature type="domain" description="PAC" evidence="2">
    <location>
        <begin position="90"/>
        <end position="142"/>
    </location>
</feature>
<dbReference type="InterPro" id="IPR001610">
    <property type="entry name" value="PAC"/>
</dbReference>
<evidence type="ECO:0000313" key="5">
    <source>
        <dbReference type="Proteomes" id="UP000318422"/>
    </source>
</evidence>
<dbReference type="InterPro" id="IPR013656">
    <property type="entry name" value="PAS_4"/>
</dbReference>
<dbReference type="EMBL" id="BJNV01000002">
    <property type="protein sequence ID" value="GEC93962.1"/>
    <property type="molecule type" value="Genomic_DNA"/>
</dbReference>
<comment type="caution">
    <text evidence="4">The sequence shown here is derived from an EMBL/GenBank/DDBJ whole genome shotgun (WGS) entry which is preliminary data.</text>
</comment>
<dbReference type="InterPro" id="IPR000014">
    <property type="entry name" value="PAS"/>
</dbReference>
<dbReference type="Pfam" id="PF00990">
    <property type="entry name" value="GGDEF"/>
    <property type="match status" value="1"/>
</dbReference>
<dbReference type="CDD" id="cd00130">
    <property type="entry name" value="PAS"/>
    <property type="match status" value="2"/>
</dbReference>
<dbReference type="Pfam" id="PF13188">
    <property type="entry name" value="PAS_8"/>
    <property type="match status" value="1"/>
</dbReference>
<dbReference type="Gene3D" id="3.30.70.270">
    <property type="match status" value="1"/>
</dbReference>
<accession>A0A4Y4CPK8</accession>
<dbReference type="InterPro" id="IPR000700">
    <property type="entry name" value="PAS-assoc_C"/>
</dbReference>
<proteinExistence type="predicted"/>
<dbReference type="RefSeq" id="WP_141348728.1">
    <property type="nucleotide sequence ID" value="NZ_BJNV01000002.1"/>
</dbReference>
<dbReference type="PROSITE" id="PS50112">
    <property type="entry name" value="PAS"/>
    <property type="match status" value="2"/>
</dbReference>
<dbReference type="SUPFAM" id="SSF55073">
    <property type="entry name" value="Nucleotide cyclase"/>
    <property type="match status" value="1"/>
</dbReference>
<organism evidence="4 5">
    <name type="scientific">Zoogloea ramigera</name>
    <dbReference type="NCBI Taxonomy" id="350"/>
    <lineage>
        <taxon>Bacteria</taxon>
        <taxon>Pseudomonadati</taxon>
        <taxon>Pseudomonadota</taxon>
        <taxon>Betaproteobacteria</taxon>
        <taxon>Rhodocyclales</taxon>
        <taxon>Zoogloeaceae</taxon>
        <taxon>Zoogloea</taxon>
    </lineage>
</organism>
<dbReference type="CDD" id="cd01949">
    <property type="entry name" value="GGDEF"/>
    <property type="match status" value="1"/>
</dbReference>
<evidence type="ECO:0000259" key="2">
    <source>
        <dbReference type="PROSITE" id="PS50113"/>
    </source>
</evidence>
<dbReference type="InterPro" id="IPR043128">
    <property type="entry name" value="Rev_trsase/Diguanyl_cyclase"/>
</dbReference>
<dbReference type="FunFam" id="3.30.70.270:FF:000001">
    <property type="entry name" value="Diguanylate cyclase domain protein"/>
    <property type="match status" value="1"/>
</dbReference>
<feature type="domain" description="PAS" evidence="1">
    <location>
        <begin position="16"/>
        <end position="86"/>
    </location>
</feature>
<protein>
    <recommendedName>
        <fullName evidence="6">Diguanylate cyclase</fullName>
    </recommendedName>
</protein>
<feature type="domain" description="GGDEF" evidence="3">
    <location>
        <begin position="429"/>
        <end position="576"/>
    </location>
</feature>
<name>A0A4Y4CPK8_ZOORA</name>
<dbReference type="SMART" id="SM00267">
    <property type="entry name" value="GGDEF"/>
    <property type="match status" value="1"/>
</dbReference>
<dbReference type="Gene3D" id="3.30.450.20">
    <property type="entry name" value="PAS domain"/>
    <property type="match status" value="3"/>
</dbReference>
<dbReference type="SMART" id="SM00086">
    <property type="entry name" value="PAC"/>
    <property type="match status" value="3"/>
</dbReference>
<dbReference type="Proteomes" id="UP000318422">
    <property type="component" value="Unassembled WGS sequence"/>
</dbReference>
<dbReference type="SUPFAM" id="SSF55785">
    <property type="entry name" value="PYP-like sensor domain (PAS domain)"/>
    <property type="match status" value="3"/>
</dbReference>
<dbReference type="InterPro" id="IPR035965">
    <property type="entry name" value="PAS-like_dom_sf"/>
</dbReference>
<feature type="domain" description="PAS" evidence="1">
    <location>
        <begin position="143"/>
        <end position="213"/>
    </location>
</feature>
<dbReference type="InterPro" id="IPR000160">
    <property type="entry name" value="GGDEF_dom"/>
</dbReference>
<evidence type="ECO:0000313" key="4">
    <source>
        <dbReference type="EMBL" id="GEC93962.1"/>
    </source>
</evidence>
<dbReference type="OrthoDB" id="8929028at2"/>
<dbReference type="PANTHER" id="PTHR44757:SF2">
    <property type="entry name" value="BIOFILM ARCHITECTURE MAINTENANCE PROTEIN MBAA"/>
    <property type="match status" value="1"/>
</dbReference>
<dbReference type="AlphaFoldDB" id="A0A4Y4CPK8"/>
<keyword evidence="5" id="KW-1185">Reference proteome</keyword>